<dbReference type="SFLD" id="SFLDG01138">
    <property type="entry name" value="C1.6.2:_Deoxy-d-mannose-octulo"/>
    <property type="match status" value="1"/>
</dbReference>
<dbReference type="SFLD" id="SFLDS00003">
    <property type="entry name" value="Haloacid_Dehalogenase"/>
    <property type="match status" value="1"/>
</dbReference>
<evidence type="ECO:0000256" key="3">
    <source>
        <dbReference type="ARBA" id="ARBA00011881"/>
    </source>
</evidence>
<dbReference type="EMBL" id="JAMXLR010000051">
    <property type="protein sequence ID" value="MCO6045252.1"/>
    <property type="molecule type" value="Genomic_DNA"/>
</dbReference>
<name>A0A9X2JHA5_9BACT</name>
<dbReference type="Pfam" id="PF08282">
    <property type="entry name" value="Hydrolase_3"/>
    <property type="match status" value="1"/>
</dbReference>
<evidence type="ECO:0000256" key="6">
    <source>
        <dbReference type="ARBA" id="ARBA00022842"/>
    </source>
</evidence>
<dbReference type="PANTHER" id="PTHR21485:SF3">
    <property type="entry name" value="N-ACYLNEURAMINATE CYTIDYLYLTRANSFERASE"/>
    <property type="match status" value="1"/>
</dbReference>
<dbReference type="InterPro" id="IPR050793">
    <property type="entry name" value="CMP-NeuNAc_synthase"/>
</dbReference>
<comment type="subunit">
    <text evidence="3">Homotetramer.</text>
</comment>
<evidence type="ECO:0000256" key="5">
    <source>
        <dbReference type="ARBA" id="ARBA00022801"/>
    </source>
</evidence>
<dbReference type="InterPro" id="IPR010023">
    <property type="entry name" value="KdsC_fam"/>
</dbReference>
<evidence type="ECO:0000256" key="4">
    <source>
        <dbReference type="ARBA" id="ARBA00022723"/>
    </source>
</evidence>
<evidence type="ECO:0000256" key="1">
    <source>
        <dbReference type="ARBA" id="ARBA00001946"/>
    </source>
</evidence>
<keyword evidence="5 7" id="KW-0378">Hydrolase</keyword>
<keyword evidence="4" id="KW-0479">Metal-binding</keyword>
<dbReference type="SUPFAM" id="SSF56784">
    <property type="entry name" value="HAD-like"/>
    <property type="match status" value="1"/>
</dbReference>
<proteinExistence type="inferred from homology"/>
<evidence type="ECO:0000313" key="7">
    <source>
        <dbReference type="EMBL" id="MCO6045252.1"/>
    </source>
</evidence>
<reference evidence="7" key="1">
    <citation type="submission" date="2022-06" db="EMBL/GenBank/DDBJ databases">
        <title>Aeoliella straminimaris, a novel planctomycete from sediments.</title>
        <authorList>
            <person name="Vitorino I.R."/>
            <person name="Lage O.M."/>
        </authorList>
    </citation>
    <scope>NUCLEOTIDE SEQUENCE</scope>
    <source>
        <strain evidence="7">ICT_H6.2</strain>
    </source>
</reference>
<dbReference type="SFLD" id="SFLDG01136">
    <property type="entry name" value="C1.6:_Phosphoserine_Phosphatas"/>
    <property type="match status" value="1"/>
</dbReference>
<sequence length="186" mass="20492">MHWFTRLLEKPRYEQHQQFLQQASQLLPQPVDAVVFDFDGVFTDNCVIVDQEGRESATCSRLDGMGVGLLKKTGIALLVLSKEPVPIVMHRSGKLGLECLHGVDNKLPLLSEWLAERSLSLSRTIYMGNDVNDLECLRAAACGVVPLDAHPDVLPAADLVLDYPGGHGAVRQLCDLVCWSKQQSGE</sequence>
<gene>
    <name evidence="7" type="ORF">NG895_15175</name>
</gene>
<dbReference type="Gene3D" id="3.40.50.1000">
    <property type="entry name" value="HAD superfamily/HAD-like"/>
    <property type="match status" value="1"/>
</dbReference>
<organism evidence="7 8">
    <name type="scientific">Aeoliella straminimaris</name>
    <dbReference type="NCBI Taxonomy" id="2954799"/>
    <lineage>
        <taxon>Bacteria</taxon>
        <taxon>Pseudomonadati</taxon>
        <taxon>Planctomycetota</taxon>
        <taxon>Planctomycetia</taxon>
        <taxon>Pirellulales</taxon>
        <taxon>Lacipirellulaceae</taxon>
        <taxon>Aeoliella</taxon>
    </lineage>
</organism>
<dbReference type="PANTHER" id="PTHR21485">
    <property type="entry name" value="HAD SUPERFAMILY MEMBERS CMAS AND KDSC"/>
    <property type="match status" value="1"/>
</dbReference>
<dbReference type="InterPro" id="IPR023214">
    <property type="entry name" value="HAD_sf"/>
</dbReference>
<dbReference type="InterPro" id="IPR036412">
    <property type="entry name" value="HAD-like_sf"/>
</dbReference>
<protein>
    <submittedName>
        <fullName evidence="7">HAD hydrolase family protein</fullName>
    </submittedName>
</protein>
<comment type="similarity">
    <text evidence="2">Belongs to the KdsC family.</text>
</comment>
<keyword evidence="6" id="KW-0460">Magnesium</keyword>
<evidence type="ECO:0000313" key="8">
    <source>
        <dbReference type="Proteomes" id="UP001155241"/>
    </source>
</evidence>
<comment type="caution">
    <text evidence="7">The sequence shown here is derived from an EMBL/GenBank/DDBJ whole genome shotgun (WGS) entry which is preliminary data.</text>
</comment>
<dbReference type="RefSeq" id="WP_252853363.1">
    <property type="nucleotide sequence ID" value="NZ_JAMXLR010000051.1"/>
</dbReference>
<comment type="cofactor">
    <cofactor evidence="1">
        <name>Mg(2+)</name>
        <dbReference type="ChEBI" id="CHEBI:18420"/>
    </cofactor>
</comment>
<dbReference type="GO" id="GO:0046872">
    <property type="term" value="F:metal ion binding"/>
    <property type="evidence" value="ECO:0007669"/>
    <property type="project" value="UniProtKB-KW"/>
</dbReference>
<evidence type="ECO:0000256" key="2">
    <source>
        <dbReference type="ARBA" id="ARBA00005893"/>
    </source>
</evidence>
<dbReference type="AlphaFoldDB" id="A0A9X2JHA5"/>
<dbReference type="Proteomes" id="UP001155241">
    <property type="component" value="Unassembled WGS sequence"/>
</dbReference>
<keyword evidence="8" id="KW-1185">Reference proteome</keyword>
<dbReference type="GO" id="GO:0016788">
    <property type="term" value="F:hydrolase activity, acting on ester bonds"/>
    <property type="evidence" value="ECO:0007669"/>
    <property type="project" value="InterPro"/>
</dbReference>
<accession>A0A9X2JHA5</accession>
<dbReference type="GO" id="GO:0008781">
    <property type="term" value="F:N-acylneuraminate cytidylyltransferase activity"/>
    <property type="evidence" value="ECO:0007669"/>
    <property type="project" value="TreeGrafter"/>
</dbReference>